<evidence type="ECO:0000313" key="2">
    <source>
        <dbReference type="Proteomes" id="UP001431209"/>
    </source>
</evidence>
<proteinExistence type="predicted"/>
<organism evidence="1 2">
    <name type="scientific">Acrasis kona</name>
    <dbReference type="NCBI Taxonomy" id="1008807"/>
    <lineage>
        <taxon>Eukaryota</taxon>
        <taxon>Discoba</taxon>
        <taxon>Heterolobosea</taxon>
        <taxon>Tetramitia</taxon>
        <taxon>Eutetramitia</taxon>
        <taxon>Acrasidae</taxon>
        <taxon>Acrasis</taxon>
    </lineage>
</organism>
<dbReference type="EMBL" id="JAOPGA020000481">
    <property type="protein sequence ID" value="KAL0478915.1"/>
    <property type="molecule type" value="Genomic_DNA"/>
</dbReference>
<name>A0AAW2YP53_9EUKA</name>
<keyword evidence="2" id="KW-1185">Reference proteome</keyword>
<sequence length="93" mass="10890">MMKTHTDAYLTTMVSLLEYMDKSQIIKDTPIKTEYPIKEPQIACIKESQKTKFIDSSIQTPHDDIPYAPRHPTSFQSKKMRSHLRLFFQVSLN</sequence>
<reference evidence="1 2" key="1">
    <citation type="submission" date="2024-03" db="EMBL/GenBank/DDBJ databases">
        <title>The Acrasis kona genome and developmental transcriptomes reveal deep origins of eukaryotic multicellular pathways.</title>
        <authorList>
            <person name="Sheikh S."/>
            <person name="Fu C.-J."/>
            <person name="Brown M.W."/>
            <person name="Baldauf S.L."/>
        </authorList>
    </citation>
    <scope>NUCLEOTIDE SEQUENCE [LARGE SCALE GENOMIC DNA]</scope>
    <source>
        <strain evidence="1 2">ATCC MYA-3509</strain>
    </source>
</reference>
<gene>
    <name evidence="1" type="ORF">AKO1_007816</name>
</gene>
<protein>
    <submittedName>
        <fullName evidence="1">Uncharacterized protein</fullName>
    </submittedName>
</protein>
<dbReference type="AlphaFoldDB" id="A0AAW2YP53"/>
<evidence type="ECO:0000313" key="1">
    <source>
        <dbReference type="EMBL" id="KAL0478915.1"/>
    </source>
</evidence>
<dbReference type="Proteomes" id="UP001431209">
    <property type="component" value="Unassembled WGS sequence"/>
</dbReference>
<comment type="caution">
    <text evidence="1">The sequence shown here is derived from an EMBL/GenBank/DDBJ whole genome shotgun (WGS) entry which is preliminary data.</text>
</comment>
<accession>A0AAW2YP53</accession>